<dbReference type="AlphaFoldDB" id="A0AA38NXP9"/>
<proteinExistence type="predicted"/>
<comment type="caution">
    <text evidence="1">The sequence shown here is derived from an EMBL/GenBank/DDBJ whole genome shotgun (WGS) entry which is preliminary data.</text>
</comment>
<gene>
    <name evidence="1" type="ORF">F5878DRAFT_548015</name>
</gene>
<dbReference type="Proteomes" id="UP001163846">
    <property type="component" value="Unassembled WGS sequence"/>
</dbReference>
<organism evidence="1 2">
    <name type="scientific">Lentinula raphanica</name>
    <dbReference type="NCBI Taxonomy" id="153919"/>
    <lineage>
        <taxon>Eukaryota</taxon>
        <taxon>Fungi</taxon>
        <taxon>Dikarya</taxon>
        <taxon>Basidiomycota</taxon>
        <taxon>Agaricomycotina</taxon>
        <taxon>Agaricomycetes</taxon>
        <taxon>Agaricomycetidae</taxon>
        <taxon>Agaricales</taxon>
        <taxon>Marasmiineae</taxon>
        <taxon>Omphalotaceae</taxon>
        <taxon>Lentinula</taxon>
    </lineage>
</organism>
<evidence type="ECO:0000313" key="2">
    <source>
        <dbReference type="Proteomes" id="UP001163846"/>
    </source>
</evidence>
<dbReference type="EMBL" id="MU806924">
    <property type="protein sequence ID" value="KAJ3832541.1"/>
    <property type="molecule type" value="Genomic_DNA"/>
</dbReference>
<keyword evidence="2" id="KW-1185">Reference proteome</keyword>
<feature type="non-terminal residue" evidence="1">
    <location>
        <position position="1"/>
    </location>
</feature>
<protein>
    <submittedName>
        <fullName evidence="1">Uncharacterized protein</fullName>
    </submittedName>
</protein>
<evidence type="ECO:0000313" key="1">
    <source>
        <dbReference type="EMBL" id="KAJ3832541.1"/>
    </source>
</evidence>
<reference evidence="1" key="1">
    <citation type="submission" date="2022-08" db="EMBL/GenBank/DDBJ databases">
        <authorList>
            <consortium name="DOE Joint Genome Institute"/>
            <person name="Min B."/>
            <person name="Riley R."/>
            <person name="Sierra-Patev S."/>
            <person name="Naranjo-Ortiz M."/>
            <person name="Looney B."/>
            <person name="Konkel Z."/>
            <person name="Slot J.C."/>
            <person name="Sakamoto Y."/>
            <person name="Steenwyk J.L."/>
            <person name="Rokas A."/>
            <person name="Carro J."/>
            <person name="Camarero S."/>
            <person name="Ferreira P."/>
            <person name="Molpeceres G."/>
            <person name="Ruiz-Duenas F.J."/>
            <person name="Serrano A."/>
            <person name="Henrissat B."/>
            <person name="Drula E."/>
            <person name="Hughes K.W."/>
            <person name="Mata J.L."/>
            <person name="Ishikawa N.K."/>
            <person name="Vargas-Isla R."/>
            <person name="Ushijima S."/>
            <person name="Smith C.A."/>
            <person name="Ahrendt S."/>
            <person name="Andreopoulos W."/>
            <person name="He G."/>
            <person name="Labutti K."/>
            <person name="Lipzen A."/>
            <person name="Ng V."/>
            <person name="Sandor L."/>
            <person name="Barry K."/>
            <person name="Martinez A.T."/>
            <person name="Xiao Y."/>
            <person name="Gibbons J.G."/>
            <person name="Terashima K."/>
            <person name="Hibbett D.S."/>
            <person name="Grigoriev I.V."/>
        </authorList>
    </citation>
    <scope>NUCLEOTIDE SEQUENCE</scope>
    <source>
        <strain evidence="1">TFB9207</strain>
    </source>
</reference>
<sequence>FDNAGRPFAVSWWFWNRKPVTRVPPDDVFGKVSDFSAEWWKWWSIINPTWRERDITTGHLVINESDDGDWSKLIRPGQCGILTVLLCLFWWRQHLTAPSQDWISALQDVLWVINELRQATK</sequence>
<accession>A0AA38NXP9</accession>
<name>A0AA38NXP9_9AGAR</name>